<reference evidence="2" key="1">
    <citation type="submission" date="2021-01" db="EMBL/GenBank/DDBJ databases">
        <authorList>
            <person name="Corre E."/>
            <person name="Pelletier E."/>
            <person name="Niang G."/>
            <person name="Scheremetjew M."/>
            <person name="Finn R."/>
            <person name="Kale V."/>
            <person name="Holt S."/>
            <person name="Cochrane G."/>
            <person name="Meng A."/>
            <person name="Brown T."/>
            <person name="Cohen L."/>
        </authorList>
    </citation>
    <scope>NUCLEOTIDE SEQUENCE</scope>
    <source>
        <strain evidence="2">CCMP3328</strain>
    </source>
</reference>
<keyword evidence="1" id="KW-1133">Transmembrane helix</keyword>
<gene>
    <name evidence="2" type="ORF">CAUS1442_LOCUS12762</name>
</gene>
<dbReference type="AlphaFoldDB" id="A0A7S0F509"/>
<name>A0A7S0F509_9STRA</name>
<evidence type="ECO:0000256" key="1">
    <source>
        <dbReference type="SAM" id="Phobius"/>
    </source>
</evidence>
<feature type="transmembrane region" description="Helical" evidence="1">
    <location>
        <begin position="12"/>
        <end position="31"/>
    </location>
</feature>
<keyword evidence="1" id="KW-0472">Membrane</keyword>
<sequence length="118" mass="13060">MLPIIRQSHGLSLSRSAWILVAAFVFTGHLARRTTRRWMCQPHAVIPFHSVPVLVLHPPDISPSSLPILGATRMHAYSYPHFTHRILSMPDKARGDGREDGSVVPEAASKVLDVARHG</sequence>
<evidence type="ECO:0000313" key="2">
    <source>
        <dbReference type="EMBL" id="CAD8340628.1"/>
    </source>
</evidence>
<proteinExistence type="predicted"/>
<organism evidence="2">
    <name type="scientific">Craspedostauros australis</name>
    <dbReference type="NCBI Taxonomy" id="1486917"/>
    <lineage>
        <taxon>Eukaryota</taxon>
        <taxon>Sar</taxon>
        <taxon>Stramenopiles</taxon>
        <taxon>Ochrophyta</taxon>
        <taxon>Bacillariophyta</taxon>
        <taxon>Bacillariophyceae</taxon>
        <taxon>Bacillariophycidae</taxon>
        <taxon>Naviculales</taxon>
        <taxon>Naviculaceae</taxon>
        <taxon>Craspedostauros</taxon>
    </lineage>
</organism>
<keyword evidence="1" id="KW-0812">Transmembrane</keyword>
<accession>A0A7S0F509</accession>
<protein>
    <submittedName>
        <fullName evidence="2">Uncharacterized protein</fullName>
    </submittedName>
</protein>
<dbReference type="EMBL" id="HBEF01020636">
    <property type="protein sequence ID" value="CAD8340628.1"/>
    <property type="molecule type" value="Transcribed_RNA"/>
</dbReference>